<feature type="region of interest" description="Disordered" evidence="3">
    <location>
        <begin position="182"/>
        <end position="201"/>
    </location>
</feature>
<dbReference type="Pfam" id="PF13424">
    <property type="entry name" value="TPR_12"/>
    <property type="match status" value="1"/>
</dbReference>
<keyword evidence="5" id="KW-1185">Reference proteome</keyword>
<dbReference type="InterPro" id="IPR053137">
    <property type="entry name" value="NLR-like"/>
</dbReference>
<feature type="compositionally biased region" description="Basic and acidic residues" evidence="3">
    <location>
        <begin position="183"/>
        <end position="196"/>
    </location>
</feature>
<dbReference type="Gene3D" id="1.25.40.10">
    <property type="entry name" value="Tetratricopeptide repeat domain"/>
    <property type="match status" value="3"/>
</dbReference>
<accession>A0ABP0R2T5</accession>
<dbReference type="EMBL" id="CAXAMM010040463">
    <property type="protein sequence ID" value="CAK9093427.1"/>
    <property type="molecule type" value="Genomic_DNA"/>
</dbReference>
<organism evidence="4 5">
    <name type="scientific">Durusdinium trenchii</name>
    <dbReference type="NCBI Taxonomy" id="1381693"/>
    <lineage>
        <taxon>Eukaryota</taxon>
        <taxon>Sar</taxon>
        <taxon>Alveolata</taxon>
        <taxon>Dinophyceae</taxon>
        <taxon>Suessiales</taxon>
        <taxon>Symbiodiniaceae</taxon>
        <taxon>Durusdinium</taxon>
    </lineage>
</organism>
<dbReference type="Gene3D" id="2.120.10.90">
    <property type="entry name" value="DNA gyrase/topoisomerase IV, subunit A, C-terminal"/>
    <property type="match status" value="1"/>
</dbReference>
<dbReference type="InterPro" id="IPR011990">
    <property type="entry name" value="TPR-like_helical_dom_sf"/>
</dbReference>
<dbReference type="InterPro" id="IPR006691">
    <property type="entry name" value="GyrA/parC_rep"/>
</dbReference>
<evidence type="ECO:0000256" key="2">
    <source>
        <dbReference type="ARBA" id="ARBA00022803"/>
    </source>
</evidence>
<dbReference type="Pfam" id="PF07719">
    <property type="entry name" value="TPR_2"/>
    <property type="match status" value="1"/>
</dbReference>
<dbReference type="SUPFAM" id="SSF101904">
    <property type="entry name" value="GyrA/ParC C-terminal domain-like"/>
    <property type="match status" value="1"/>
</dbReference>
<dbReference type="Pfam" id="PF03989">
    <property type="entry name" value="DNA_gyraseA_C"/>
    <property type="match status" value="1"/>
</dbReference>
<gene>
    <name evidence="4" type="ORF">SCF082_LOCUS43953</name>
</gene>
<reference evidence="4 5" key="1">
    <citation type="submission" date="2024-02" db="EMBL/GenBank/DDBJ databases">
        <authorList>
            <person name="Chen Y."/>
            <person name="Shah S."/>
            <person name="Dougan E. K."/>
            <person name="Thang M."/>
            <person name="Chan C."/>
        </authorList>
    </citation>
    <scope>NUCLEOTIDE SEQUENCE [LARGE SCALE GENOMIC DNA]</scope>
</reference>
<evidence type="ECO:0000313" key="4">
    <source>
        <dbReference type="EMBL" id="CAK9093427.1"/>
    </source>
</evidence>
<dbReference type="PANTHER" id="PTHR46082">
    <property type="entry name" value="ATP/GTP-BINDING PROTEIN-RELATED"/>
    <property type="match status" value="1"/>
</dbReference>
<dbReference type="PANTHER" id="PTHR46082:SF6">
    <property type="entry name" value="AAA+ ATPASE DOMAIN-CONTAINING PROTEIN-RELATED"/>
    <property type="match status" value="1"/>
</dbReference>
<dbReference type="SMART" id="SM00028">
    <property type="entry name" value="TPR"/>
    <property type="match status" value="5"/>
</dbReference>
<dbReference type="InterPro" id="IPR019734">
    <property type="entry name" value="TPR_rpt"/>
</dbReference>
<dbReference type="Pfam" id="PF13374">
    <property type="entry name" value="TPR_10"/>
    <property type="match status" value="2"/>
</dbReference>
<sequence length="543" mass="60189">MATPQIASGFWPPLAVLIGPRPLQEDAEEESPEVFKHYALDVPLVKKSFCKGTELKAFLPELEGRVAALVTVAQGRLKDQEDFVVLVSKKGFAKKVSLSRFRALRPGKGMPAMKLAEGDQLAWAHKAGANSAMVLGTAEGFVLRVSLGSPPAPRRGRGRRSGSAVRAIPGDAANRVRRLKALGPERVKQEEEEKRQQASVEPLTAVRAEQLDALGVALLAQGRPQEAEEAFRQSLQLASLVDAEWAANNLAVSLKAQGSERYGEAEELYRSTLKKRREPWPKPGRRRTDREVFVMQKDTGFFRVPAKALFRASPDPLWERLRDTRSPEILTSLNNLAVLLKAEGQLPEAEELYRQALSGRRRALGDLHPDTLTSINNLATLLASTGRSDEAETLYFEALEGCRKTLGEDDLDTLYSADNLGLLLFREGRAEEAEPYFRRAQQGFLRQLGRLDPEHLRSEDGLRDNLAVTLMALQRYDEAEPILREAVEGFREILGEEHPDTLVAQANLDVLLEEIIEREKQASDLQAMRRSLESAGRAGVGSI</sequence>
<evidence type="ECO:0000313" key="5">
    <source>
        <dbReference type="Proteomes" id="UP001642464"/>
    </source>
</evidence>
<dbReference type="SUPFAM" id="SSF48452">
    <property type="entry name" value="TPR-like"/>
    <property type="match status" value="2"/>
</dbReference>
<keyword evidence="1" id="KW-0677">Repeat</keyword>
<comment type="caution">
    <text evidence="4">The sequence shown here is derived from an EMBL/GenBank/DDBJ whole genome shotgun (WGS) entry which is preliminary data.</text>
</comment>
<evidence type="ECO:0000256" key="1">
    <source>
        <dbReference type="ARBA" id="ARBA00022737"/>
    </source>
</evidence>
<evidence type="ECO:0000256" key="3">
    <source>
        <dbReference type="SAM" id="MobiDB-lite"/>
    </source>
</evidence>
<keyword evidence="2" id="KW-0802">TPR repeat</keyword>
<protein>
    <submittedName>
        <fullName evidence="4">Kinesin light chain (KLC)</fullName>
    </submittedName>
</protein>
<dbReference type="InterPro" id="IPR013105">
    <property type="entry name" value="TPR_2"/>
</dbReference>
<name>A0ABP0R2T5_9DINO</name>
<dbReference type="Proteomes" id="UP001642464">
    <property type="component" value="Unassembled WGS sequence"/>
</dbReference>
<dbReference type="InterPro" id="IPR035516">
    <property type="entry name" value="Gyrase/topoIV_suA_C"/>
</dbReference>
<proteinExistence type="predicted"/>